<dbReference type="InterPro" id="IPR010290">
    <property type="entry name" value="TM_effector"/>
</dbReference>
<comment type="caution">
    <text evidence="8">The sequence shown here is derived from an EMBL/GenBank/DDBJ whole genome shotgun (WGS) entry which is preliminary data.</text>
</comment>
<feature type="transmembrane region" description="Helical" evidence="7">
    <location>
        <begin position="247"/>
        <end position="266"/>
    </location>
</feature>
<name>A0A917V4I3_9HYPH</name>
<comment type="subcellular location">
    <subcellularLocation>
        <location evidence="1">Cell membrane</location>
        <topology evidence="1">Multi-pass membrane protein</topology>
    </subcellularLocation>
</comment>
<feature type="transmembrane region" description="Helical" evidence="7">
    <location>
        <begin position="341"/>
        <end position="363"/>
    </location>
</feature>
<dbReference type="EMBL" id="BMMF01000007">
    <property type="protein sequence ID" value="GGK38651.1"/>
    <property type="molecule type" value="Genomic_DNA"/>
</dbReference>
<dbReference type="PANTHER" id="PTHR23513:SF11">
    <property type="entry name" value="STAPHYLOFERRIN A TRANSPORTER"/>
    <property type="match status" value="1"/>
</dbReference>
<evidence type="ECO:0000313" key="9">
    <source>
        <dbReference type="Proteomes" id="UP000600449"/>
    </source>
</evidence>
<keyword evidence="6 7" id="KW-0472">Membrane</keyword>
<keyword evidence="9" id="KW-1185">Reference proteome</keyword>
<evidence type="ECO:0008006" key="10">
    <source>
        <dbReference type="Google" id="ProtNLM"/>
    </source>
</evidence>
<proteinExistence type="predicted"/>
<evidence type="ECO:0000256" key="7">
    <source>
        <dbReference type="SAM" id="Phobius"/>
    </source>
</evidence>
<evidence type="ECO:0000256" key="5">
    <source>
        <dbReference type="ARBA" id="ARBA00022989"/>
    </source>
</evidence>
<evidence type="ECO:0000256" key="1">
    <source>
        <dbReference type="ARBA" id="ARBA00004651"/>
    </source>
</evidence>
<dbReference type="Pfam" id="PF05977">
    <property type="entry name" value="MFS_3"/>
    <property type="match status" value="1"/>
</dbReference>
<protein>
    <recommendedName>
        <fullName evidence="10">MFS transporter</fullName>
    </recommendedName>
</protein>
<evidence type="ECO:0000256" key="4">
    <source>
        <dbReference type="ARBA" id="ARBA00022692"/>
    </source>
</evidence>
<keyword evidence="2" id="KW-0813">Transport</keyword>
<keyword evidence="3" id="KW-1003">Cell membrane</keyword>
<feature type="transmembrane region" description="Helical" evidence="7">
    <location>
        <begin position="302"/>
        <end position="329"/>
    </location>
</feature>
<organism evidence="8 9">
    <name type="scientific">Salinarimonas ramus</name>
    <dbReference type="NCBI Taxonomy" id="690164"/>
    <lineage>
        <taxon>Bacteria</taxon>
        <taxon>Pseudomonadati</taxon>
        <taxon>Pseudomonadota</taxon>
        <taxon>Alphaproteobacteria</taxon>
        <taxon>Hyphomicrobiales</taxon>
        <taxon>Salinarimonadaceae</taxon>
        <taxon>Salinarimonas</taxon>
    </lineage>
</organism>
<evidence type="ECO:0000256" key="3">
    <source>
        <dbReference type="ARBA" id="ARBA00022475"/>
    </source>
</evidence>
<sequence>MRPLWASTLFGKTGEFAFEVVFAIITIELLDYDIAEIGLVYFFRLIPYLFVAPIGGAIADAASKKLVMIGSDGFRAGVLFLLYFLAEANLLDVYVLVGLAMLITVGDSIYQPSFRASIPILVARNDIPKGNSSVQVFEDTSSILGPLLAAALISLLDREIVLAVVAGLFALSMISLLFLPHVPRQSADRVGLVETFRQIRSTAVNLRRKNAELFAVIIGTTVCAMFASAVLRYVFPAAVLSTYGVESYVGYASAIIAVGTVCGGLLYTRVVADPTTAVLMKAWMAYGVLFLGAALAMSVDLYLTACVLLALGFAGAMVDITIMTSIQLLSEEEEVGRNFGLYAAVANTGDAVSGLVAGAFAFVVGAASFHAMAASIALAAAAVLGKLPPKKISHEA</sequence>
<accession>A0A917V4I3</accession>
<gene>
    <name evidence="8" type="ORF">GCM10011322_27130</name>
</gene>
<dbReference type="AlphaFoldDB" id="A0A917V4I3"/>
<dbReference type="PANTHER" id="PTHR23513">
    <property type="entry name" value="INTEGRAL MEMBRANE EFFLUX PROTEIN-RELATED"/>
    <property type="match status" value="1"/>
</dbReference>
<keyword evidence="5 7" id="KW-1133">Transmembrane helix</keyword>
<evidence type="ECO:0000256" key="6">
    <source>
        <dbReference type="ARBA" id="ARBA00023136"/>
    </source>
</evidence>
<feature type="transmembrane region" description="Helical" evidence="7">
    <location>
        <begin position="160"/>
        <end position="179"/>
    </location>
</feature>
<dbReference type="GO" id="GO:0005886">
    <property type="term" value="C:plasma membrane"/>
    <property type="evidence" value="ECO:0007669"/>
    <property type="project" value="UniProtKB-SubCell"/>
</dbReference>
<evidence type="ECO:0000313" key="8">
    <source>
        <dbReference type="EMBL" id="GGK38651.1"/>
    </source>
</evidence>
<evidence type="ECO:0000256" key="2">
    <source>
        <dbReference type="ARBA" id="ARBA00022448"/>
    </source>
</evidence>
<reference evidence="8 9" key="1">
    <citation type="journal article" date="2014" name="Int. J. Syst. Evol. Microbiol.">
        <title>Complete genome sequence of Corynebacterium casei LMG S-19264T (=DSM 44701T), isolated from a smear-ripened cheese.</title>
        <authorList>
            <consortium name="US DOE Joint Genome Institute (JGI-PGF)"/>
            <person name="Walter F."/>
            <person name="Albersmeier A."/>
            <person name="Kalinowski J."/>
            <person name="Ruckert C."/>
        </authorList>
    </citation>
    <scope>NUCLEOTIDE SEQUENCE [LARGE SCALE GENOMIC DNA]</scope>
    <source>
        <strain evidence="8 9">CGMCC 1.9161</strain>
    </source>
</reference>
<feature type="transmembrane region" description="Helical" evidence="7">
    <location>
        <begin position="80"/>
        <end position="103"/>
    </location>
</feature>
<feature type="transmembrane region" description="Helical" evidence="7">
    <location>
        <begin position="213"/>
        <end position="235"/>
    </location>
</feature>
<dbReference type="Proteomes" id="UP000600449">
    <property type="component" value="Unassembled WGS sequence"/>
</dbReference>
<dbReference type="CDD" id="cd06173">
    <property type="entry name" value="MFS_MefA_like"/>
    <property type="match status" value="1"/>
</dbReference>
<dbReference type="Gene3D" id="1.20.1250.20">
    <property type="entry name" value="MFS general substrate transporter like domains"/>
    <property type="match status" value="1"/>
</dbReference>
<feature type="transmembrane region" description="Helical" evidence="7">
    <location>
        <begin position="278"/>
        <end position="296"/>
    </location>
</feature>
<dbReference type="InterPro" id="IPR036259">
    <property type="entry name" value="MFS_trans_sf"/>
</dbReference>
<feature type="transmembrane region" description="Helical" evidence="7">
    <location>
        <begin position="39"/>
        <end position="59"/>
    </location>
</feature>
<dbReference type="SUPFAM" id="SSF103473">
    <property type="entry name" value="MFS general substrate transporter"/>
    <property type="match status" value="1"/>
</dbReference>
<keyword evidence="4 7" id="KW-0812">Transmembrane</keyword>